<dbReference type="PANTHER" id="PTHR39210:SF1">
    <property type="entry name" value="HEPARIN-SULFATE LYASE"/>
    <property type="match status" value="1"/>
</dbReference>
<dbReference type="GO" id="GO:0042597">
    <property type="term" value="C:periplasmic space"/>
    <property type="evidence" value="ECO:0007669"/>
    <property type="project" value="UniProtKB-SubCell"/>
</dbReference>
<evidence type="ECO:0000256" key="2">
    <source>
        <dbReference type="ARBA" id="ARBA00022729"/>
    </source>
</evidence>
<dbReference type="Proteomes" id="UP000037600">
    <property type="component" value="Unassembled WGS sequence"/>
</dbReference>
<keyword evidence="3" id="KW-0574">Periplasm</keyword>
<evidence type="ECO:0000259" key="6">
    <source>
        <dbReference type="Pfam" id="PF07940"/>
    </source>
</evidence>
<evidence type="ECO:0000256" key="1">
    <source>
        <dbReference type="ARBA" id="ARBA00004418"/>
    </source>
</evidence>
<accession>A0A0J8JQL8</accession>
<dbReference type="InterPro" id="IPR008397">
    <property type="entry name" value="Alginate_lyase_dom"/>
</dbReference>
<dbReference type="EMBL" id="LAZL01000002">
    <property type="protein sequence ID" value="KMT67006.1"/>
    <property type="molecule type" value="Genomic_DNA"/>
</dbReference>
<reference evidence="7 8" key="1">
    <citation type="submission" date="2015-04" db="EMBL/GenBank/DDBJ databases">
        <title>Draft Genome Sequence of the Novel Agar-Digesting Marine Bacterium Q1.</title>
        <authorList>
            <person name="Li Y."/>
            <person name="Li D."/>
            <person name="Chen G."/>
            <person name="Du Z."/>
        </authorList>
    </citation>
    <scope>NUCLEOTIDE SEQUENCE [LARGE SCALE GENOMIC DNA]</scope>
    <source>
        <strain evidence="7 8">Q1</strain>
    </source>
</reference>
<name>A0A0J8JQL8_9ALTE</name>
<sequence>MLADKTVQQITHPNLVNTFSDVEAMRSQLNVEGRFKATFEATKSALDIAILEPINVPFPKDAGGGYTHEVHKNNYKLMYDAGIIYQLTKQQKYADFVRDVLVKYAELYPKLSLHPERKSSNPGKLFWQGLNEAVWLVHTIQAYDAVLPALSAEDRQVIEQGALRPVALFLSEESPNTFNKVHNHGTWATCAVGMTGFVLGEDEWVEKSLYGLDKTGTGGFMRQLDELFSPEGYYNEGPYYQRYALMPFVTFAKAIENNQPERKIFEHRGQVLLKAIEATAQLSYAGLFFPINDAIKDKGIDTIELVHGVAIAYGVTKKAGLLGLAQQQNQIILTGDGLKVAKALDANLAQPYQFKTQLFGDGATGKDGAFAVLRTGSESDSSVVTFKATAQGLGHGHFDKLNLSFYDKGREILSDYGAARFLNVEAKFGGRYLPENETYAKQTVAHNTVVVDEISHFDADTDTGNMNHPEVTFFAESDKATIVSAEISTAYKGVKLARTIALIKDGDSDLILDIFDVESKSEHQYDLPFHYEGHFIQANFKYQPELESLTALGQANGYQHLWLKAQAQPKEGLAKLTWLNDNGRFYTLNTLNEEGGEVLFVTTGANDPDFNLRHDNAFILRVDGKRKHQFVSVIEAHGEYNPSKEYTLDSESLITSIEQQKQGSVNLVIIKRARAEDMILAYQTGSAITQSFVIDGQEYTLTKNIELF</sequence>
<evidence type="ECO:0000256" key="3">
    <source>
        <dbReference type="ARBA" id="ARBA00022764"/>
    </source>
</evidence>
<dbReference type="AlphaFoldDB" id="A0A0J8JQL8"/>
<dbReference type="PATRIC" id="fig|1513271.3.peg.288"/>
<keyword evidence="8" id="KW-1185">Reference proteome</keyword>
<dbReference type="Gene3D" id="1.50.10.100">
    <property type="entry name" value="Chondroitin AC/alginate lyase"/>
    <property type="match status" value="1"/>
</dbReference>
<comment type="caution">
    <text evidence="7">The sequence shown here is derived from an EMBL/GenBank/DDBJ whole genome shotgun (WGS) entry which is preliminary data.</text>
</comment>
<dbReference type="SUPFAM" id="SSF48230">
    <property type="entry name" value="Chondroitin AC/alginate lyase"/>
    <property type="match status" value="1"/>
</dbReference>
<dbReference type="InterPro" id="IPR012480">
    <property type="entry name" value="Hepar_II_III_C"/>
</dbReference>
<proteinExistence type="predicted"/>
<gene>
    <name evidence="7" type="ORF">XM47_01375</name>
</gene>
<dbReference type="Gene3D" id="2.70.98.70">
    <property type="match status" value="1"/>
</dbReference>
<comment type="subcellular location">
    <subcellularLocation>
        <location evidence="1">Periplasm</location>
    </subcellularLocation>
</comment>
<evidence type="ECO:0000313" key="7">
    <source>
        <dbReference type="EMBL" id="KMT67006.1"/>
    </source>
</evidence>
<dbReference type="STRING" id="1513271.XM47_01375"/>
<keyword evidence="4 7" id="KW-0456">Lyase</keyword>
<dbReference type="InterPro" id="IPR008929">
    <property type="entry name" value="Chondroitin_lyas"/>
</dbReference>
<evidence type="ECO:0000313" key="8">
    <source>
        <dbReference type="Proteomes" id="UP000037600"/>
    </source>
</evidence>
<feature type="domain" description="Heparinase II/III-like C-terminal" evidence="6">
    <location>
        <begin position="363"/>
        <end position="626"/>
    </location>
</feature>
<feature type="domain" description="Alginate lyase" evidence="5">
    <location>
        <begin position="53"/>
        <end position="281"/>
    </location>
</feature>
<dbReference type="GO" id="GO:0016829">
    <property type="term" value="F:lyase activity"/>
    <property type="evidence" value="ECO:0007669"/>
    <property type="project" value="UniProtKB-KW"/>
</dbReference>
<organism evidence="7 8">
    <name type="scientific">Catenovulum maritimum</name>
    <dbReference type="NCBI Taxonomy" id="1513271"/>
    <lineage>
        <taxon>Bacteria</taxon>
        <taxon>Pseudomonadati</taxon>
        <taxon>Pseudomonadota</taxon>
        <taxon>Gammaproteobacteria</taxon>
        <taxon>Alteromonadales</taxon>
        <taxon>Alteromonadaceae</taxon>
        <taxon>Catenovulum</taxon>
    </lineage>
</organism>
<dbReference type="Pfam" id="PF07940">
    <property type="entry name" value="Hepar_II_III_C"/>
    <property type="match status" value="1"/>
</dbReference>
<evidence type="ECO:0000259" key="5">
    <source>
        <dbReference type="Pfam" id="PF05426"/>
    </source>
</evidence>
<protein>
    <submittedName>
        <fullName evidence="7">Alginate lyase</fullName>
    </submittedName>
</protein>
<dbReference type="Pfam" id="PF05426">
    <property type="entry name" value="Alginate_lyase"/>
    <property type="match status" value="1"/>
</dbReference>
<evidence type="ECO:0000256" key="4">
    <source>
        <dbReference type="ARBA" id="ARBA00023239"/>
    </source>
</evidence>
<keyword evidence="2" id="KW-0732">Signal</keyword>
<dbReference type="PANTHER" id="PTHR39210">
    <property type="entry name" value="HEPARIN-SULFATE LYASE"/>
    <property type="match status" value="1"/>
</dbReference>